<sequence>MKARRHLGGDETRARSRKLPASNSLSRGFEALCPVADLFSTFTRPWYVAGGWALDLFLGRVTRKHHDIDVAIFREDQIRLRDHLAGWQFQKVVKRRSHMLESWDEREWLSLPVHEVHARGPGGDPEVENFSTNPGRRTGSSAAIPESRSRGQAWAGWRNRTLPT</sequence>
<dbReference type="InterPro" id="IPR019646">
    <property type="entry name" value="Aminoglyc_AdlTrfase"/>
</dbReference>
<evidence type="ECO:0008006" key="4">
    <source>
        <dbReference type="Google" id="ProtNLM"/>
    </source>
</evidence>
<evidence type="ECO:0000256" key="1">
    <source>
        <dbReference type="SAM" id="MobiDB-lite"/>
    </source>
</evidence>
<dbReference type="EMBL" id="VGIR01000001">
    <property type="protein sequence ID" value="MBM3330246.1"/>
    <property type="molecule type" value="Genomic_DNA"/>
</dbReference>
<dbReference type="InterPro" id="IPR043519">
    <property type="entry name" value="NT_sf"/>
</dbReference>
<reference evidence="2" key="1">
    <citation type="submission" date="2019-03" db="EMBL/GenBank/DDBJ databases">
        <title>Lake Tanganyika Metagenome-Assembled Genomes (MAGs).</title>
        <authorList>
            <person name="Tran P."/>
        </authorList>
    </citation>
    <scope>NUCLEOTIDE SEQUENCE</scope>
    <source>
        <strain evidence="2">K_DeepCast_150m_m2_040</strain>
    </source>
</reference>
<protein>
    <recommendedName>
        <fullName evidence="4">Nucleotidyltransferase family protein</fullName>
    </recommendedName>
</protein>
<organism evidence="2 3">
    <name type="scientific">candidate division WOR-3 bacterium</name>
    <dbReference type="NCBI Taxonomy" id="2052148"/>
    <lineage>
        <taxon>Bacteria</taxon>
        <taxon>Bacteria division WOR-3</taxon>
    </lineage>
</organism>
<dbReference type="Gene3D" id="3.30.460.40">
    <property type="match status" value="1"/>
</dbReference>
<evidence type="ECO:0000313" key="2">
    <source>
        <dbReference type="EMBL" id="MBM3330246.1"/>
    </source>
</evidence>
<dbReference type="SUPFAM" id="SSF81301">
    <property type="entry name" value="Nucleotidyltransferase"/>
    <property type="match status" value="1"/>
</dbReference>
<gene>
    <name evidence="2" type="ORF">FJY68_00160</name>
</gene>
<feature type="compositionally biased region" description="Polar residues" evidence="1">
    <location>
        <begin position="129"/>
        <end position="141"/>
    </location>
</feature>
<comment type="caution">
    <text evidence="2">The sequence shown here is derived from an EMBL/GenBank/DDBJ whole genome shotgun (WGS) entry which is preliminary data.</text>
</comment>
<dbReference type="AlphaFoldDB" id="A0A937XEL3"/>
<dbReference type="Pfam" id="PF10706">
    <property type="entry name" value="Aminoglyc_resit"/>
    <property type="match status" value="1"/>
</dbReference>
<dbReference type="Proteomes" id="UP000779900">
    <property type="component" value="Unassembled WGS sequence"/>
</dbReference>
<evidence type="ECO:0000313" key="3">
    <source>
        <dbReference type="Proteomes" id="UP000779900"/>
    </source>
</evidence>
<accession>A0A937XEL3</accession>
<name>A0A937XEL3_UNCW3</name>
<feature type="region of interest" description="Disordered" evidence="1">
    <location>
        <begin position="117"/>
        <end position="164"/>
    </location>
</feature>
<proteinExistence type="predicted"/>